<organism evidence="8 9">
    <name type="scientific">Buttiauxella noackiae ATCC 51607</name>
    <dbReference type="NCBI Taxonomy" id="1354255"/>
    <lineage>
        <taxon>Bacteria</taxon>
        <taxon>Pseudomonadati</taxon>
        <taxon>Pseudomonadota</taxon>
        <taxon>Gammaproteobacteria</taxon>
        <taxon>Enterobacterales</taxon>
        <taxon>Enterobacteriaceae</taxon>
        <taxon>Buttiauxella</taxon>
    </lineage>
</organism>
<dbReference type="InterPro" id="IPR007895">
    <property type="entry name" value="MASE1"/>
</dbReference>
<keyword evidence="5 6" id="KW-0472">Membrane</keyword>
<dbReference type="PANTHER" id="PTHR33121:SF64">
    <property type="entry name" value="CYCLIC DI-GMP PHOSPHODIESTERASE PDEF"/>
    <property type="match status" value="1"/>
</dbReference>
<evidence type="ECO:0000259" key="7">
    <source>
        <dbReference type="PROSITE" id="PS50883"/>
    </source>
</evidence>
<dbReference type="Proteomes" id="UP000078286">
    <property type="component" value="Unassembled WGS sequence"/>
</dbReference>
<dbReference type="PROSITE" id="PS50883">
    <property type="entry name" value="EAL"/>
    <property type="match status" value="1"/>
</dbReference>
<feature type="transmembrane region" description="Helical" evidence="6">
    <location>
        <begin position="64"/>
        <end position="96"/>
    </location>
</feature>
<feature type="transmembrane region" description="Helical" evidence="6">
    <location>
        <begin position="33"/>
        <end position="52"/>
    </location>
</feature>
<dbReference type="Pfam" id="PF00563">
    <property type="entry name" value="EAL"/>
    <property type="match status" value="1"/>
</dbReference>
<evidence type="ECO:0000256" key="1">
    <source>
        <dbReference type="ARBA" id="ARBA00004651"/>
    </source>
</evidence>
<proteinExistence type="predicted"/>
<feature type="transmembrane region" description="Helical" evidence="6">
    <location>
        <begin position="313"/>
        <end position="335"/>
    </location>
</feature>
<comment type="subcellular location">
    <subcellularLocation>
        <location evidence="1">Cell membrane</location>
        <topology evidence="1">Multi-pass membrane protein</topology>
    </subcellularLocation>
</comment>
<name>A0A1B7HL92_9ENTR</name>
<dbReference type="PATRIC" id="fig|1354255.3.peg.2802"/>
<evidence type="ECO:0000256" key="5">
    <source>
        <dbReference type="ARBA" id="ARBA00023136"/>
    </source>
</evidence>
<dbReference type="AlphaFoldDB" id="A0A1B7HL92"/>
<evidence type="ECO:0000256" key="4">
    <source>
        <dbReference type="ARBA" id="ARBA00022989"/>
    </source>
</evidence>
<protein>
    <submittedName>
        <fullName evidence="8">Putative cytochrome c-type biogenesis protein</fullName>
    </submittedName>
</protein>
<evidence type="ECO:0000313" key="9">
    <source>
        <dbReference type="Proteomes" id="UP000078286"/>
    </source>
</evidence>
<keyword evidence="4 6" id="KW-1133">Transmembrane helix</keyword>
<dbReference type="InterPro" id="IPR000160">
    <property type="entry name" value="GGDEF_dom"/>
</dbReference>
<dbReference type="SMART" id="SM00267">
    <property type="entry name" value="GGDEF"/>
    <property type="match status" value="1"/>
</dbReference>
<dbReference type="InterPro" id="IPR001633">
    <property type="entry name" value="EAL_dom"/>
</dbReference>
<feature type="transmembrane region" description="Helical" evidence="6">
    <location>
        <begin position="230"/>
        <end position="251"/>
    </location>
</feature>
<accession>A0A1B7HL92</accession>
<keyword evidence="3 6" id="KW-0812">Transmembrane</keyword>
<dbReference type="Gene3D" id="3.20.20.450">
    <property type="entry name" value="EAL domain"/>
    <property type="match status" value="1"/>
</dbReference>
<feature type="domain" description="EAL" evidence="7">
    <location>
        <begin position="512"/>
        <end position="759"/>
    </location>
</feature>
<keyword evidence="2" id="KW-1003">Cell membrane</keyword>
<dbReference type="EMBL" id="LXEO01000042">
    <property type="protein sequence ID" value="OAT16395.1"/>
    <property type="molecule type" value="Genomic_DNA"/>
</dbReference>
<dbReference type="GO" id="GO:0071111">
    <property type="term" value="F:cyclic-guanylate-specific phosphodiesterase activity"/>
    <property type="evidence" value="ECO:0007669"/>
    <property type="project" value="InterPro"/>
</dbReference>
<dbReference type="InterPro" id="IPR035919">
    <property type="entry name" value="EAL_sf"/>
</dbReference>
<sequence length="759" mass="86766">MDACKSFRTVELVKKQTLMMKFTALYNKYKDKWWALPLVLPFILYPITQYMSSYGQIDGHEISFYYLNMALTTALTMIYGFKSLPGIILCLLYRVYPERGLEPALMSLIHYFTSVALSCAGYYYFTGKRGLASFGYHQLAKPRIFWLVFINATLFLHYYHAELYLGLFGINGAQMYVNPFTTQTLISYQGMLVGNMTGLPMCYLVIRSIRNPLYLIKYFKKIRNQVAEDLRAPELISLFGAITILTVLMVSPRHHTLTLMNSIYTLTLLLPMMIWGTLRLGHAAISLIWWTILIVLCNYYQSFIPPGADFKLHLAVASSCFAAFSITIILMAINISRQRALNIKSKRLMSIDPVLHLPNLLALDADLNKHTVSVLCQLYVPDLELLGRRYGLLMQVQYKQQLAQFLKPVLESDELICISSGHDLIVRMSPLNAEKRISELHNKAKKFRYTRDGVKLYPQIGCSYCIINYPVGHLYLLIGELRALAEISLTTNLPVDMRKQSSRQVQNQVKTKVDMMNQLQRALELDRFVLMVQPIENKNGHRYHEVLLRMLGSNDELIFPDTFLPLANEFGMSSSIDLWVLNNTMKYMDETRHSRPDQCFAINLTPASICRTDMAHLIENMLIKHGIAPEQIVLEVTETDELTNNLQADKTLDALQRLGCKIAIDDFGTGYASYARLKNMQANILKIDGSFIHNIISSEMDYKIVESICELARMKNMTLVAEFVETEAIQNALFRMGIDYVQGYFIGKPAPIETLQTTT</sequence>
<dbReference type="Pfam" id="PF05231">
    <property type="entry name" value="MASE1"/>
    <property type="match status" value="1"/>
</dbReference>
<keyword evidence="9" id="KW-1185">Reference proteome</keyword>
<gene>
    <name evidence="8" type="ORF">M979_2724</name>
</gene>
<feature type="transmembrane region" description="Helical" evidence="6">
    <location>
        <begin position="108"/>
        <end position="125"/>
    </location>
</feature>
<evidence type="ECO:0000256" key="6">
    <source>
        <dbReference type="SAM" id="Phobius"/>
    </source>
</evidence>
<dbReference type="CDD" id="cd01948">
    <property type="entry name" value="EAL"/>
    <property type="match status" value="1"/>
</dbReference>
<reference evidence="8 9" key="1">
    <citation type="submission" date="2016-04" db="EMBL/GenBank/DDBJ databases">
        <title>ATOL: Assembling a taxonomically balanced genome-scale reconstruction of the evolutionary history of the Enterobacteriaceae.</title>
        <authorList>
            <person name="Plunkett G.III."/>
            <person name="Neeno-Eckwall E.C."/>
            <person name="Glasner J.D."/>
            <person name="Perna N.T."/>
        </authorList>
    </citation>
    <scope>NUCLEOTIDE SEQUENCE [LARGE SCALE GENOMIC DNA]</scope>
    <source>
        <strain evidence="8 9">ATCC 51607</strain>
    </source>
</reference>
<dbReference type="GO" id="GO:0005886">
    <property type="term" value="C:plasma membrane"/>
    <property type="evidence" value="ECO:0007669"/>
    <property type="project" value="UniProtKB-SubCell"/>
</dbReference>
<evidence type="ECO:0000256" key="2">
    <source>
        <dbReference type="ARBA" id="ARBA00022475"/>
    </source>
</evidence>
<dbReference type="SMART" id="SM00052">
    <property type="entry name" value="EAL"/>
    <property type="match status" value="1"/>
</dbReference>
<dbReference type="PANTHER" id="PTHR33121">
    <property type="entry name" value="CYCLIC DI-GMP PHOSPHODIESTERASE PDEF"/>
    <property type="match status" value="1"/>
</dbReference>
<dbReference type="SUPFAM" id="SSF141868">
    <property type="entry name" value="EAL domain-like"/>
    <property type="match status" value="1"/>
</dbReference>
<evidence type="ECO:0000256" key="3">
    <source>
        <dbReference type="ARBA" id="ARBA00022692"/>
    </source>
</evidence>
<feature type="transmembrane region" description="Helical" evidence="6">
    <location>
        <begin position="257"/>
        <end position="276"/>
    </location>
</feature>
<evidence type="ECO:0000313" key="8">
    <source>
        <dbReference type="EMBL" id="OAT16395.1"/>
    </source>
</evidence>
<feature type="transmembrane region" description="Helical" evidence="6">
    <location>
        <begin position="283"/>
        <end position="301"/>
    </location>
</feature>
<comment type="caution">
    <text evidence="8">The sequence shown here is derived from an EMBL/GenBank/DDBJ whole genome shotgun (WGS) entry which is preliminary data.</text>
</comment>
<dbReference type="InterPro" id="IPR050706">
    <property type="entry name" value="Cyclic-di-GMP_PDE-like"/>
</dbReference>
<feature type="transmembrane region" description="Helical" evidence="6">
    <location>
        <begin position="145"/>
        <end position="165"/>
    </location>
</feature>